<dbReference type="InterPro" id="IPR010161">
    <property type="entry name" value="Peptidase_M20B"/>
</dbReference>
<dbReference type="InterPro" id="IPR001261">
    <property type="entry name" value="ArgE/DapE_CS"/>
</dbReference>
<dbReference type="InterPro" id="IPR002933">
    <property type="entry name" value="Peptidase_M20"/>
</dbReference>
<dbReference type="Pfam" id="PF07687">
    <property type="entry name" value="M20_dimer"/>
    <property type="match status" value="1"/>
</dbReference>
<dbReference type="GO" id="GO:0008270">
    <property type="term" value="F:zinc ion binding"/>
    <property type="evidence" value="ECO:0007669"/>
    <property type="project" value="InterPro"/>
</dbReference>
<dbReference type="Gene3D" id="3.40.630.10">
    <property type="entry name" value="Zn peptidases"/>
    <property type="match status" value="1"/>
</dbReference>
<dbReference type="PROSITE" id="PS00759">
    <property type="entry name" value="ARGE_DAPE_CPG2_2"/>
    <property type="match status" value="1"/>
</dbReference>
<comment type="similarity">
    <text evidence="2">Belongs to the peptidase M20B family.</text>
</comment>
<organism evidence="13 14">
    <name type="scientific">Lentilactobacillus kosonis</name>
    <dbReference type="NCBI Taxonomy" id="2810561"/>
    <lineage>
        <taxon>Bacteria</taxon>
        <taxon>Bacillati</taxon>
        <taxon>Bacillota</taxon>
        <taxon>Bacilli</taxon>
        <taxon>Lactobacillales</taxon>
        <taxon>Lactobacillaceae</taxon>
        <taxon>Lentilactobacillus</taxon>
    </lineage>
</organism>
<evidence type="ECO:0000313" key="13">
    <source>
        <dbReference type="EMBL" id="GAY71997.1"/>
    </source>
</evidence>
<feature type="binding site" evidence="11">
    <location>
        <position position="385"/>
    </location>
    <ligand>
        <name>Zn(2+)</name>
        <dbReference type="ChEBI" id="CHEBI:29105"/>
        <label>2</label>
    </ligand>
</feature>
<proteinExistence type="inferred from homology"/>
<evidence type="ECO:0000256" key="9">
    <source>
        <dbReference type="NCBIfam" id="TIGR01882"/>
    </source>
</evidence>
<comment type="caution">
    <text evidence="13">The sequence shown here is derived from an EMBL/GenBank/DDBJ whole genome shotgun (WGS) entry which is preliminary data.</text>
</comment>
<evidence type="ECO:0000256" key="1">
    <source>
        <dbReference type="ARBA" id="ARBA00000870"/>
    </source>
</evidence>
<dbReference type="InterPro" id="IPR011650">
    <property type="entry name" value="Peptidase_M20_dimer"/>
</dbReference>
<feature type="binding site" evidence="11">
    <location>
        <position position="203"/>
    </location>
    <ligand>
        <name>Zn(2+)</name>
        <dbReference type="ChEBI" id="CHEBI:29105"/>
        <label>1</label>
    </ligand>
</feature>
<comment type="cofactor">
    <cofactor evidence="11">
        <name>Zn(2+)</name>
        <dbReference type="ChEBI" id="CHEBI:29105"/>
    </cofactor>
    <text evidence="11">Binds 2 Zn(2+) ions per subunit.</text>
</comment>
<evidence type="ECO:0000256" key="7">
    <source>
        <dbReference type="ARBA" id="ARBA00022833"/>
    </source>
</evidence>
<dbReference type="OrthoDB" id="9804934at2"/>
<evidence type="ECO:0000256" key="8">
    <source>
        <dbReference type="ARBA" id="ARBA00023049"/>
    </source>
</evidence>
<feature type="domain" description="Peptidase M20 dimerisation" evidence="12">
    <location>
        <begin position="214"/>
        <end position="312"/>
    </location>
</feature>
<dbReference type="InterPro" id="IPR036264">
    <property type="entry name" value="Bact_exopeptidase_dim_dom"/>
</dbReference>
<feature type="binding site" evidence="11">
    <location>
        <position position="84"/>
    </location>
    <ligand>
        <name>Zn(2+)</name>
        <dbReference type="ChEBI" id="CHEBI:29105"/>
        <label>1</label>
    </ligand>
</feature>
<dbReference type="GO" id="GO:0045148">
    <property type="term" value="F:tripeptide aminopeptidase activity"/>
    <property type="evidence" value="ECO:0007669"/>
    <property type="project" value="UniProtKB-UniRule"/>
</dbReference>
<protein>
    <recommendedName>
        <fullName evidence="9">Peptidase T</fullName>
        <ecNumber evidence="9">3.4.11.4</ecNumber>
    </recommendedName>
</protein>
<keyword evidence="7 11" id="KW-0862">Zinc</keyword>
<dbReference type="Gene3D" id="3.30.70.360">
    <property type="match status" value="1"/>
</dbReference>
<dbReference type="NCBIfam" id="NF003976">
    <property type="entry name" value="PRK05469.1"/>
    <property type="match status" value="1"/>
</dbReference>
<feature type="active site" evidence="10">
    <location>
        <position position="86"/>
    </location>
</feature>
<reference evidence="13 14" key="1">
    <citation type="submission" date="2017-11" db="EMBL/GenBank/DDBJ databases">
        <title>Draft Genome Sequence of Lactobacillus curieae NBRC 111893 isolated from Koso, a Japanese sugar-Vegetable Fermented Beverage.</title>
        <authorList>
            <person name="Chiou T.Y."/>
            <person name="Oshima K."/>
            <person name="Suda W."/>
            <person name="Hattori M."/>
            <person name="Takahashi T."/>
        </authorList>
    </citation>
    <scope>NUCLEOTIDE SEQUENCE [LARGE SCALE GENOMIC DNA]</scope>
    <source>
        <strain evidence="13 14">NBRC111893</strain>
    </source>
</reference>
<dbReference type="GO" id="GO:0008237">
    <property type="term" value="F:metallopeptidase activity"/>
    <property type="evidence" value="ECO:0007669"/>
    <property type="project" value="UniProtKB-KW"/>
</dbReference>
<accession>A0A401FI28</accession>
<evidence type="ECO:0000256" key="11">
    <source>
        <dbReference type="PIRSR" id="PIRSR037215-2"/>
    </source>
</evidence>
<feature type="binding site" evidence="11">
    <location>
        <position position="146"/>
    </location>
    <ligand>
        <name>Zn(2+)</name>
        <dbReference type="ChEBI" id="CHEBI:29105"/>
        <label>2</label>
    </ligand>
</feature>
<feature type="binding site" evidence="11">
    <location>
        <position position="181"/>
    </location>
    <ligand>
        <name>Zn(2+)</name>
        <dbReference type="ChEBI" id="CHEBI:29105"/>
        <label>2</label>
    </ligand>
</feature>
<evidence type="ECO:0000256" key="3">
    <source>
        <dbReference type="ARBA" id="ARBA00022438"/>
    </source>
</evidence>
<evidence type="ECO:0000256" key="5">
    <source>
        <dbReference type="ARBA" id="ARBA00022723"/>
    </source>
</evidence>
<evidence type="ECO:0000256" key="4">
    <source>
        <dbReference type="ARBA" id="ARBA00022670"/>
    </source>
</evidence>
<dbReference type="Proteomes" id="UP000286974">
    <property type="component" value="Unassembled WGS sequence"/>
</dbReference>
<keyword evidence="14" id="KW-1185">Reference proteome</keyword>
<keyword evidence="5 11" id="KW-0479">Metal-binding</keyword>
<sequence length="423" mass="47250">MTDIDKQYIQKLFIKYAKVNTRSNPHVTDTPTTVGQVELAKIIVADLNKLGLAKVNFDEDSGYVIASIPSNVDTEVSAIGYIAHLDTADFNAENIHPQVHENYDGQPIVLNEQRNIVLSAEQFPKLQKHLGETLITTDGTTLLGVDDKAGIAEIIGMLKYYQDNPQVKHGPIFMGFGPDEEIGKGAKQFPIDKFPVEFAYTLDNGDLGEIRPETFNASQALIDIEGTAVHPGDAYGLMTNAITIANEVISQLPKDEVPEKSKGHAGFFLVTNLEATIDKAHFEIIIRDFDIDKFVAKEELLKQIVKDLNRELDHPRIKLAITEQYKNIWESIKHNPYIINVVLDTMKRAHIDSSIIPFRGGTDGNFITEKGIPTPNLFNGGDNFHGQYEYVTTESMIAITKFLIQLNDEHVKQTGHRNNQLVK</sequence>
<feature type="active site" description="Proton acceptor" evidence="10">
    <location>
        <position position="180"/>
    </location>
</feature>
<dbReference type="NCBIfam" id="NF009920">
    <property type="entry name" value="PRK13381.1"/>
    <property type="match status" value="1"/>
</dbReference>
<dbReference type="SUPFAM" id="SSF53187">
    <property type="entry name" value="Zn-dependent exopeptidases"/>
    <property type="match status" value="1"/>
</dbReference>
<dbReference type="GO" id="GO:0006508">
    <property type="term" value="P:proteolysis"/>
    <property type="evidence" value="ECO:0007669"/>
    <property type="project" value="UniProtKB-UniRule"/>
</dbReference>
<name>A0A401FI28_9LACO</name>
<evidence type="ECO:0000259" key="12">
    <source>
        <dbReference type="Pfam" id="PF07687"/>
    </source>
</evidence>
<dbReference type="EC" id="3.4.11.4" evidence="9"/>
<dbReference type="PIRSF" id="PIRSF037215">
    <property type="entry name" value="Peptidase_M20B"/>
    <property type="match status" value="1"/>
</dbReference>
<dbReference type="SUPFAM" id="SSF55031">
    <property type="entry name" value="Bacterial exopeptidase dimerisation domain"/>
    <property type="match status" value="1"/>
</dbReference>
<dbReference type="GO" id="GO:0006518">
    <property type="term" value="P:peptide metabolic process"/>
    <property type="evidence" value="ECO:0007669"/>
    <property type="project" value="InterPro"/>
</dbReference>
<dbReference type="PANTHER" id="PTHR42994">
    <property type="entry name" value="PEPTIDASE T"/>
    <property type="match status" value="1"/>
</dbReference>
<dbReference type="EMBL" id="BEXA01000001">
    <property type="protein sequence ID" value="GAY71997.1"/>
    <property type="molecule type" value="Genomic_DNA"/>
</dbReference>
<dbReference type="RefSeq" id="WP_125007595.1">
    <property type="nucleotide sequence ID" value="NZ_BEXA01000001.1"/>
</dbReference>
<evidence type="ECO:0000256" key="6">
    <source>
        <dbReference type="ARBA" id="ARBA00022801"/>
    </source>
</evidence>
<keyword evidence="4" id="KW-0645">Protease</keyword>
<evidence type="ECO:0000256" key="2">
    <source>
        <dbReference type="ARBA" id="ARBA00009692"/>
    </source>
</evidence>
<dbReference type="Pfam" id="PF01546">
    <property type="entry name" value="Peptidase_M20"/>
    <property type="match status" value="1"/>
</dbReference>
<keyword evidence="6 13" id="KW-0378">Hydrolase</keyword>
<dbReference type="AlphaFoldDB" id="A0A401FI28"/>
<evidence type="ECO:0000256" key="10">
    <source>
        <dbReference type="PIRSR" id="PIRSR037215-1"/>
    </source>
</evidence>
<evidence type="ECO:0000313" key="14">
    <source>
        <dbReference type="Proteomes" id="UP000286974"/>
    </source>
</evidence>
<dbReference type="PANTHER" id="PTHR42994:SF2">
    <property type="entry name" value="PEPTIDASE"/>
    <property type="match status" value="1"/>
</dbReference>
<keyword evidence="8" id="KW-0482">Metalloprotease</keyword>
<gene>
    <name evidence="13" type="ORF">NBRC111893_143</name>
</gene>
<comment type="catalytic activity">
    <reaction evidence="1">
        <text>Release of the N-terminal residue from a tripeptide.</text>
        <dbReference type="EC" id="3.4.11.4"/>
    </reaction>
</comment>
<keyword evidence="3 13" id="KW-0031">Aminopeptidase</keyword>
<dbReference type="NCBIfam" id="TIGR01882">
    <property type="entry name" value="peptidase-T"/>
    <property type="match status" value="1"/>
</dbReference>
<feature type="binding site" evidence="11">
    <location>
        <position position="146"/>
    </location>
    <ligand>
        <name>Zn(2+)</name>
        <dbReference type="ChEBI" id="CHEBI:29105"/>
        <label>1</label>
    </ligand>
</feature>